<dbReference type="EMBL" id="HAEH01014984">
    <property type="protein sequence ID" value="SBS01525.1"/>
    <property type="molecule type" value="Transcribed_RNA"/>
</dbReference>
<feature type="compositionally biased region" description="Low complexity" evidence="1">
    <location>
        <begin position="8"/>
        <end position="20"/>
    </location>
</feature>
<sequence>MMTRTCIASSESEGAAAASGFTQNKPRHGRPKQQVHVLSVMSRGWLLKIDLCVLPDESQPAKPDATPS</sequence>
<feature type="region of interest" description="Disordered" evidence="1">
    <location>
        <begin position="1"/>
        <end position="34"/>
    </location>
</feature>
<gene>
    <name evidence="2" type="primary">Nfu_g_1_024817</name>
</gene>
<feature type="non-terminal residue" evidence="2">
    <location>
        <position position="68"/>
    </location>
</feature>
<reference evidence="2" key="1">
    <citation type="submission" date="2016-05" db="EMBL/GenBank/DDBJ databases">
        <authorList>
            <person name="Lavstsen T."/>
            <person name="Jespersen J.S."/>
        </authorList>
    </citation>
    <scope>NUCLEOTIDE SEQUENCE</scope>
    <source>
        <tissue evidence="2">Brain</tissue>
    </source>
</reference>
<name>A0A1A8R630_9TELE</name>
<reference evidence="2" key="2">
    <citation type="submission" date="2016-06" db="EMBL/GenBank/DDBJ databases">
        <title>The genome of a short-lived fish provides insights into sex chromosome evolution and the genetic control of aging.</title>
        <authorList>
            <person name="Reichwald K."/>
            <person name="Felder M."/>
            <person name="Petzold A."/>
            <person name="Koch P."/>
            <person name="Groth M."/>
            <person name="Platzer M."/>
        </authorList>
    </citation>
    <scope>NUCLEOTIDE SEQUENCE</scope>
    <source>
        <tissue evidence="2">Brain</tissue>
    </source>
</reference>
<evidence type="ECO:0000313" key="2">
    <source>
        <dbReference type="EMBL" id="SBS01525.1"/>
    </source>
</evidence>
<evidence type="ECO:0000256" key="1">
    <source>
        <dbReference type="SAM" id="MobiDB-lite"/>
    </source>
</evidence>
<dbReference type="AlphaFoldDB" id="A0A1A8R630"/>
<accession>A0A1A8R630</accession>
<organism evidence="2">
    <name type="scientific">Nothobranchius rachovii</name>
    <name type="common">bluefin notho</name>
    <dbReference type="NCBI Taxonomy" id="451742"/>
    <lineage>
        <taxon>Eukaryota</taxon>
        <taxon>Metazoa</taxon>
        <taxon>Chordata</taxon>
        <taxon>Craniata</taxon>
        <taxon>Vertebrata</taxon>
        <taxon>Euteleostomi</taxon>
        <taxon>Actinopterygii</taxon>
        <taxon>Neopterygii</taxon>
        <taxon>Teleostei</taxon>
        <taxon>Neoteleostei</taxon>
        <taxon>Acanthomorphata</taxon>
        <taxon>Ovalentaria</taxon>
        <taxon>Atherinomorphae</taxon>
        <taxon>Cyprinodontiformes</taxon>
        <taxon>Nothobranchiidae</taxon>
        <taxon>Nothobranchius</taxon>
    </lineage>
</organism>
<protein>
    <submittedName>
        <fullName evidence="2">Uncharacterized protein</fullName>
    </submittedName>
</protein>
<proteinExistence type="predicted"/>